<dbReference type="SUPFAM" id="SSF53187">
    <property type="entry name" value="Zn-dependent exopeptidases"/>
    <property type="match status" value="1"/>
</dbReference>
<gene>
    <name evidence="2" type="ORF">ACFQ41_08285</name>
</gene>
<dbReference type="InterPro" id="IPR036264">
    <property type="entry name" value="Bact_exopeptidase_dim_dom"/>
</dbReference>
<dbReference type="PANTHER" id="PTHR11014:SF63">
    <property type="entry name" value="METALLOPEPTIDASE, PUTATIVE (AFU_ORTHOLOGUE AFUA_6G09600)-RELATED"/>
    <property type="match status" value="1"/>
</dbReference>
<dbReference type="InterPro" id="IPR011650">
    <property type="entry name" value="Peptidase_M20_dimer"/>
</dbReference>
<keyword evidence="3" id="KW-1185">Reference proteome</keyword>
<sequence length="395" mass="42034">MTVQETLLARLAASQAEIIAIRRHLHEHPEVSFKEKTTAAYIRNFYLKLGLTPVPYGEGYGLAVDIDSGHSGPHIALCADFDALAVQEDNDLPFASQNPGVMHACGHDGHTAYLLILARELNALKTQLKGSIRIIHQPAEEVSPGGAKGMIEAGVLNDIDQVLGLHVMSSMPTGSIGYHAGETQTGRSNFTLTFTGKGGHASMPQLANDAIVAGSYFVTALQTVVSRRIDPFDTASVTIGSFDGVGSYNAIKQSVTLKGDVRVMKETTRKTVRAAIEQIIGGIEAMFGVKANLDYDDNYPVLVNDATLTASTVAALKAAALPEVSDIFDCGPQDPSEDFAYYAQEKPSLFFYIGCAVPDGKAHPHHSPDFLLNEDSLIIAAKAAGVAALAALDIK</sequence>
<dbReference type="Proteomes" id="UP001597199">
    <property type="component" value="Unassembled WGS sequence"/>
</dbReference>
<dbReference type="EMBL" id="JBHTOA010000031">
    <property type="protein sequence ID" value="MFD1399307.1"/>
    <property type="molecule type" value="Genomic_DNA"/>
</dbReference>
<dbReference type="InterPro" id="IPR017439">
    <property type="entry name" value="Amidohydrolase"/>
</dbReference>
<dbReference type="NCBIfam" id="TIGR01891">
    <property type="entry name" value="amidohydrolases"/>
    <property type="match status" value="1"/>
</dbReference>
<dbReference type="PIRSF" id="PIRSF005962">
    <property type="entry name" value="Pept_M20D_amidohydro"/>
    <property type="match status" value="1"/>
</dbReference>
<evidence type="ECO:0000313" key="2">
    <source>
        <dbReference type="EMBL" id="MFD1399307.1"/>
    </source>
</evidence>
<accession>A0ABW4BJR2</accession>
<name>A0ABW4BJR2_9LACO</name>
<dbReference type="PANTHER" id="PTHR11014">
    <property type="entry name" value="PEPTIDASE M20 FAMILY MEMBER"/>
    <property type="match status" value="1"/>
</dbReference>
<dbReference type="Pfam" id="PF07687">
    <property type="entry name" value="M20_dimer"/>
    <property type="match status" value="1"/>
</dbReference>
<proteinExistence type="predicted"/>
<dbReference type="Gene3D" id="3.40.630.10">
    <property type="entry name" value="Zn peptidases"/>
    <property type="match status" value="1"/>
</dbReference>
<dbReference type="Pfam" id="PF01546">
    <property type="entry name" value="Peptidase_M20"/>
    <property type="match status" value="1"/>
</dbReference>
<evidence type="ECO:0000313" key="3">
    <source>
        <dbReference type="Proteomes" id="UP001597199"/>
    </source>
</evidence>
<protein>
    <submittedName>
        <fullName evidence="2">Amidohydrolase</fullName>
    </submittedName>
</protein>
<dbReference type="Gene3D" id="3.30.70.360">
    <property type="match status" value="1"/>
</dbReference>
<feature type="domain" description="Peptidase M20 dimerisation" evidence="1">
    <location>
        <begin position="185"/>
        <end position="280"/>
    </location>
</feature>
<evidence type="ECO:0000259" key="1">
    <source>
        <dbReference type="Pfam" id="PF07687"/>
    </source>
</evidence>
<reference evidence="3" key="1">
    <citation type="journal article" date="2019" name="Int. J. Syst. Evol. Microbiol.">
        <title>The Global Catalogue of Microorganisms (GCM) 10K type strain sequencing project: providing services to taxonomists for standard genome sequencing and annotation.</title>
        <authorList>
            <consortium name="The Broad Institute Genomics Platform"/>
            <consortium name="The Broad Institute Genome Sequencing Center for Infectious Disease"/>
            <person name="Wu L."/>
            <person name="Ma J."/>
        </authorList>
    </citation>
    <scope>NUCLEOTIDE SEQUENCE [LARGE SCALE GENOMIC DNA]</scope>
    <source>
        <strain evidence="3">CCM 9110</strain>
    </source>
</reference>
<comment type="caution">
    <text evidence="2">The sequence shown here is derived from an EMBL/GenBank/DDBJ whole genome shotgun (WGS) entry which is preliminary data.</text>
</comment>
<dbReference type="InterPro" id="IPR002933">
    <property type="entry name" value="Peptidase_M20"/>
</dbReference>
<dbReference type="SUPFAM" id="SSF55031">
    <property type="entry name" value="Bacterial exopeptidase dimerisation domain"/>
    <property type="match status" value="1"/>
</dbReference>
<organism evidence="2 3">
    <name type="scientific">Lacticaseibacillus suilingensis</name>
    <dbReference type="NCBI Taxonomy" id="2799577"/>
    <lineage>
        <taxon>Bacteria</taxon>
        <taxon>Bacillati</taxon>
        <taxon>Bacillota</taxon>
        <taxon>Bacilli</taxon>
        <taxon>Lactobacillales</taxon>
        <taxon>Lactobacillaceae</taxon>
        <taxon>Lacticaseibacillus</taxon>
    </lineage>
</organism>
<dbReference type="RefSeq" id="WP_204118114.1">
    <property type="nucleotide sequence ID" value="NZ_BOLV01000002.1"/>
</dbReference>